<evidence type="ECO:0000313" key="2">
    <source>
        <dbReference type="Proteomes" id="UP000241118"/>
    </source>
</evidence>
<reference evidence="1 2" key="1">
    <citation type="submission" date="2018-03" db="EMBL/GenBank/DDBJ databases">
        <title>Genomic Encyclopedia of Type Strains, Phase III (KMG-III): the genomes of soil and plant-associated and newly described type strains.</title>
        <authorList>
            <person name="Whitman W."/>
        </authorList>
    </citation>
    <scope>NUCLEOTIDE SEQUENCE [LARGE SCALE GENOMIC DNA]</scope>
    <source>
        <strain evidence="1 2">CGMCC 4.7097</strain>
    </source>
</reference>
<dbReference type="Proteomes" id="UP000241118">
    <property type="component" value="Unassembled WGS sequence"/>
</dbReference>
<organism evidence="1 2">
    <name type="scientific">Saccharothrix carnea</name>
    <dbReference type="NCBI Taxonomy" id="1280637"/>
    <lineage>
        <taxon>Bacteria</taxon>
        <taxon>Bacillati</taxon>
        <taxon>Actinomycetota</taxon>
        <taxon>Actinomycetes</taxon>
        <taxon>Pseudonocardiales</taxon>
        <taxon>Pseudonocardiaceae</taxon>
        <taxon>Saccharothrix</taxon>
    </lineage>
</organism>
<name>A0A2P8IHX0_SACCR</name>
<dbReference type="OrthoDB" id="2973590at2"/>
<sequence>MTALVPAPARCARVRDEGVVLHSVAPDVPSVEARVPVGRFEPVRRGSARPLDPERLIAPVREHPRWLGAPRPVGLPVPDVPLNVGVRVFGTGPAGLGDHHAASPRGASACLGGLAESTYAGRAEA</sequence>
<dbReference type="EMBL" id="PYAX01000001">
    <property type="protein sequence ID" value="PSL58065.1"/>
    <property type="molecule type" value="Genomic_DNA"/>
</dbReference>
<keyword evidence="2" id="KW-1185">Reference proteome</keyword>
<proteinExistence type="predicted"/>
<protein>
    <submittedName>
        <fullName evidence="1">Uncharacterized protein</fullName>
    </submittedName>
</protein>
<dbReference type="RefSeq" id="WP_106613441.1">
    <property type="nucleotide sequence ID" value="NZ_PYAX01000001.1"/>
</dbReference>
<accession>A0A2P8IHX0</accession>
<evidence type="ECO:0000313" key="1">
    <source>
        <dbReference type="EMBL" id="PSL58065.1"/>
    </source>
</evidence>
<dbReference type="AlphaFoldDB" id="A0A2P8IHX0"/>
<gene>
    <name evidence="1" type="ORF">B0I31_101280</name>
</gene>
<comment type="caution">
    <text evidence="1">The sequence shown here is derived from an EMBL/GenBank/DDBJ whole genome shotgun (WGS) entry which is preliminary data.</text>
</comment>